<evidence type="ECO:0000256" key="1">
    <source>
        <dbReference type="ARBA" id="ARBA00022676"/>
    </source>
</evidence>
<gene>
    <name evidence="5" type="ORF">EYG76_01230</name>
</gene>
<comment type="pathway">
    <text evidence="3">Purine metabolism; purine nucleoside salvage.</text>
</comment>
<feature type="site" description="Important for substrate specificity" evidence="3">
    <location>
        <position position="157"/>
    </location>
</feature>
<dbReference type="GO" id="GO:0005829">
    <property type="term" value="C:cytosol"/>
    <property type="evidence" value="ECO:0007669"/>
    <property type="project" value="TreeGrafter"/>
</dbReference>
<dbReference type="EMBL" id="DQSV01000025">
    <property type="protein sequence ID" value="HIP16915.1"/>
    <property type="molecule type" value="Genomic_DNA"/>
</dbReference>
<comment type="caution">
    <text evidence="5">The sequence shown here is derived from an EMBL/GenBank/DDBJ whole genome shotgun (WGS) entry which is preliminary data.</text>
</comment>
<comment type="caution">
    <text evidence="3">Lacks conserved residue(s) required for the propagation of feature annotation.</text>
</comment>
<feature type="domain" description="Nucleoside phosphorylase" evidence="4">
    <location>
        <begin position="2"/>
        <end position="232"/>
    </location>
</feature>
<feature type="binding site" evidence="3">
    <location>
        <position position="174"/>
    </location>
    <ligand>
        <name>substrate</name>
    </ligand>
</feature>
<sequence>MIGVIGGTGISALFEGKESVVNTKYGKAKIIIDEGNDRALLLRHGLNHNIPPHKINYRANIYALKELNVDRILAINSVGSLKEGIKPGTFFIPKDFIEFTKKREFTYYNGEDGKVVHIDVSEPYCPELVSIIKDILNRRNYEYSEGVYVCTEGPRFETRSEIRFYRTLGDVVGMTGYPEVILAKELGLCYASLCVVSNYSTGISKNKLTVEEVFEVINTVKKRILNIVEDFVNYKQYKNCNCSLSLEGNIIK</sequence>
<keyword evidence="3" id="KW-0660">Purine salvage</keyword>
<keyword evidence="1 3" id="KW-0328">Glycosyltransferase</keyword>
<dbReference type="Gene3D" id="3.40.50.1580">
    <property type="entry name" value="Nucleoside phosphorylase domain"/>
    <property type="match status" value="1"/>
</dbReference>
<feature type="site" description="Important for substrate specificity" evidence="3">
    <location>
        <position position="210"/>
    </location>
</feature>
<dbReference type="PANTHER" id="PTHR42679:SF2">
    <property type="entry name" value="S-METHYL-5'-THIOADENOSINE PHOSPHORYLASE"/>
    <property type="match status" value="1"/>
</dbReference>
<dbReference type="AlphaFoldDB" id="A0A832YW77"/>
<dbReference type="EC" id="2.4.2.1" evidence="3"/>
<dbReference type="InterPro" id="IPR000845">
    <property type="entry name" value="Nucleoside_phosphorylase_d"/>
</dbReference>
<dbReference type="InterPro" id="IPR035994">
    <property type="entry name" value="Nucleoside_phosphorylase_sf"/>
</dbReference>
<evidence type="ECO:0000313" key="5">
    <source>
        <dbReference type="EMBL" id="HIP16915.1"/>
    </source>
</evidence>
<dbReference type="CDD" id="cd09010">
    <property type="entry name" value="MTAP_SsMTAPII_like_MTIP"/>
    <property type="match status" value="1"/>
</dbReference>
<feature type="binding site" evidence="3">
    <location>
        <position position="175"/>
    </location>
    <ligand>
        <name>phosphate</name>
        <dbReference type="ChEBI" id="CHEBI:43474"/>
    </ligand>
</feature>
<evidence type="ECO:0000313" key="6">
    <source>
        <dbReference type="Proteomes" id="UP000605144"/>
    </source>
</evidence>
<reference evidence="5" key="1">
    <citation type="journal article" date="2020" name="ISME J.">
        <title>Gammaproteobacteria mediating utilization of methyl-, sulfur- and petroleum organic compounds in deep ocean hydrothermal plumes.</title>
        <authorList>
            <person name="Zhou Z."/>
            <person name="Liu Y."/>
            <person name="Pan J."/>
            <person name="Cron B.R."/>
            <person name="Toner B.M."/>
            <person name="Anantharaman K."/>
            <person name="Breier J.A."/>
            <person name="Dick G.J."/>
            <person name="Li M."/>
        </authorList>
    </citation>
    <scope>NUCLEOTIDE SEQUENCE</scope>
    <source>
        <strain evidence="5">SZUA-1385</strain>
    </source>
</reference>
<dbReference type="GO" id="GO:0019509">
    <property type="term" value="P:L-methionine salvage from methylthioadenosine"/>
    <property type="evidence" value="ECO:0007669"/>
    <property type="project" value="TreeGrafter"/>
</dbReference>
<dbReference type="InterPro" id="IPR018099">
    <property type="entry name" value="Purine_phosphorylase-2_CS"/>
</dbReference>
<name>A0A832YW77_9EURY</name>
<dbReference type="Pfam" id="PF01048">
    <property type="entry name" value="PNP_UDP_1"/>
    <property type="match status" value="1"/>
</dbReference>
<keyword evidence="2 3" id="KW-0808">Transferase</keyword>
<dbReference type="GO" id="GO:0017061">
    <property type="term" value="F:S-methyl-5-thioadenosine phosphorylase activity"/>
    <property type="evidence" value="ECO:0007669"/>
    <property type="project" value="InterPro"/>
</dbReference>
<comment type="function">
    <text evidence="3">Purine nucleoside phosphorylase involved in purine salvage.</text>
</comment>
<evidence type="ECO:0000256" key="2">
    <source>
        <dbReference type="ARBA" id="ARBA00022679"/>
    </source>
</evidence>
<evidence type="ECO:0000259" key="4">
    <source>
        <dbReference type="Pfam" id="PF01048"/>
    </source>
</evidence>
<proteinExistence type="inferred from homology"/>
<dbReference type="Proteomes" id="UP000605144">
    <property type="component" value="Unassembled WGS sequence"/>
</dbReference>
<feature type="binding site" evidence="3">
    <location>
        <position position="8"/>
    </location>
    <ligand>
        <name>phosphate</name>
        <dbReference type="ChEBI" id="CHEBI:43474"/>
    </ligand>
</feature>
<dbReference type="HAMAP" id="MF_01963">
    <property type="entry name" value="MTAP"/>
    <property type="match status" value="1"/>
</dbReference>
<comment type="subunit">
    <text evidence="3">Homohexamer. Dimer of a homotrimer.</text>
</comment>
<dbReference type="PROSITE" id="PS01240">
    <property type="entry name" value="PNP_MTAP_2"/>
    <property type="match status" value="1"/>
</dbReference>
<organism evidence="5 6">
    <name type="scientific">Methanothermococcus okinawensis</name>
    <dbReference type="NCBI Taxonomy" id="155863"/>
    <lineage>
        <taxon>Archaea</taxon>
        <taxon>Methanobacteriati</taxon>
        <taxon>Methanobacteriota</taxon>
        <taxon>Methanomada group</taxon>
        <taxon>Methanococci</taxon>
        <taxon>Methanococcales</taxon>
        <taxon>Methanococcaceae</taxon>
        <taxon>Methanothermococcus</taxon>
    </lineage>
</organism>
<protein>
    <recommendedName>
        <fullName evidence="3">Purine nucleoside phosphorylase</fullName>
        <shortName evidence="3">PNP</shortName>
        <ecNumber evidence="3">2.4.2.1</ecNumber>
    </recommendedName>
</protein>
<comment type="miscellaneous">
    <text evidence="3">Although this enzyme belongs to the family of MTA phosphorylases based on sequence homology, it lacks several conserved amino acids in the substrate binding pocket that confer specificity towards MTA.</text>
</comment>
<dbReference type="SUPFAM" id="SSF53167">
    <property type="entry name" value="Purine and uridine phosphorylases"/>
    <property type="match status" value="1"/>
</dbReference>
<dbReference type="InterPro" id="IPR010044">
    <property type="entry name" value="MTAP"/>
</dbReference>
<comment type="catalytic activity">
    <reaction evidence="3">
        <text>a purine D-ribonucleoside + phosphate = a purine nucleobase + alpha-D-ribose 1-phosphate</text>
        <dbReference type="Rhea" id="RHEA:19805"/>
        <dbReference type="ChEBI" id="CHEBI:26386"/>
        <dbReference type="ChEBI" id="CHEBI:43474"/>
        <dbReference type="ChEBI" id="CHEBI:57720"/>
        <dbReference type="ChEBI" id="CHEBI:142355"/>
        <dbReference type="EC" id="2.4.2.1"/>
    </reaction>
</comment>
<feature type="binding site" evidence="3">
    <location>
        <begin position="43"/>
        <end position="44"/>
    </location>
    <ligand>
        <name>phosphate</name>
        <dbReference type="ChEBI" id="CHEBI:43474"/>
    </ligand>
</feature>
<evidence type="ECO:0000256" key="3">
    <source>
        <dbReference type="HAMAP-Rule" id="MF_01963"/>
    </source>
</evidence>
<comment type="similarity">
    <text evidence="3">Belongs to the PNP/MTAP phosphorylase family. MTAP subfamily.</text>
</comment>
<accession>A0A832YW77</accession>
<dbReference type="PANTHER" id="PTHR42679">
    <property type="entry name" value="S-METHYL-5'-THIOADENOSINE PHOSPHORYLASE"/>
    <property type="match status" value="1"/>
</dbReference>
<dbReference type="GO" id="GO:0006166">
    <property type="term" value="P:purine ribonucleoside salvage"/>
    <property type="evidence" value="ECO:0007669"/>
    <property type="project" value="UniProtKB-UniRule"/>
</dbReference>
<dbReference type="UniPathway" id="UPA00606"/>